<reference evidence="3" key="1">
    <citation type="submission" date="2009-09" db="EMBL/GenBank/DDBJ databases">
        <authorList>
            <person name="Weinstock G."/>
            <person name="Sodergren E."/>
            <person name="Clifton S."/>
            <person name="Fulton L."/>
            <person name="Fulton B."/>
            <person name="Courtney L."/>
            <person name="Fronick C."/>
            <person name="Harrison M."/>
            <person name="Strong C."/>
            <person name="Farmer C."/>
            <person name="Delahaunty K."/>
            <person name="Markovic C."/>
            <person name="Hall O."/>
            <person name="Minx P."/>
            <person name="Tomlinson C."/>
            <person name="Mitreva M."/>
            <person name="Nelson J."/>
            <person name="Hou S."/>
            <person name="Wollam A."/>
            <person name="Pepin K.H."/>
            <person name="Johnson M."/>
            <person name="Bhonagiri V."/>
            <person name="Nash W.E."/>
            <person name="Warren W."/>
            <person name="Chinwalla A."/>
            <person name="Mardis E.R."/>
            <person name="Wilson R.K."/>
        </authorList>
    </citation>
    <scope>NUCLEOTIDE SEQUENCE [LARGE SCALE GENOMIC DNA]</scope>
    <source>
        <strain evidence="3">DSM 20583</strain>
    </source>
</reference>
<proteinExistence type="predicted"/>
<sequence length="587" mass="70387">MILLCYGWKSVKIEYRKIVLGTVEGIKSMKPWKDLFRTHILERGLNYYEEGYVTSLEQTSTGYTAVVEGTEDYDVEIEIRDDRVYDMTCTCPYAEEGNYCKHVAAVLYEIEEGEPDTKIPGNYLQKVQEQNKELQEIIAGIPIDELQEIVFSQATSDEFLYNRIMTKYAPITPCHMIRLKQQVNDIGYHYSDRGGFVDYYHATDYTDALNTLLDENVPLLLEKNYRMEAFELVNCIFYEIGNRDIDDSDGGTSFVADNCYEYWQTILQECNDKEKENMFQWFQDHQENYVIDYLEDYISDFLLNEFHDEELLQKKLHMLDEKIVKFQKENYSGDSYSAYYGMVNNIITRICLMEELSYSKQEIKEYRQKYRNFSEIRKMEIQEYLSDKKYEEAIAVLKESKKLDADKAGLVAEYSQQLIQIYEKRNMQNEYVQELQYQVFECMQRDLEYIVKLKKLCSETEWEEQREKFLQGKTSYWIRYEFLVEEELFERLLQEIQKNQSVHVLDQYEKVLKKYLPNEIRDMYVQYVKKESTRTSDRKSYKYLISYLKKITKYPDGKKIARDIAECWKQDYKRRPAMMDELRKAGF</sequence>
<dbReference type="HOGENOM" id="CLU_035128_0_0_9"/>
<evidence type="ECO:0000256" key="1">
    <source>
        <dbReference type="PROSITE-ProRule" id="PRU00325"/>
    </source>
</evidence>
<dbReference type="PROSITE" id="PS50966">
    <property type="entry name" value="ZF_SWIM"/>
    <property type="match status" value="1"/>
</dbReference>
<feature type="domain" description="SWIM-type" evidence="2">
    <location>
        <begin position="73"/>
        <end position="111"/>
    </location>
</feature>
<evidence type="ECO:0000313" key="4">
    <source>
        <dbReference type="Proteomes" id="UP000003755"/>
    </source>
</evidence>
<dbReference type="eggNOG" id="COG4715">
    <property type="taxonomic scope" value="Bacteria"/>
</dbReference>
<gene>
    <name evidence="3" type="ORF">BLAHAN_04586</name>
</gene>
<dbReference type="STRING" id="537007.BLAHAN_04586"/>
<keyword evidence="1" id="KW-0862">Zinc</keyword>
<dbReference type="EMBL" id="ABYU02000011">
    <property type="protein sequence ID" value="EEX22368.1"/>
    <property type="molecule type" value="Genomic_DNA"/>
</dbReference>
<evidence type="ECO:0000259" key="2">
    <source>
        <dbReference type="PROSITE" id="PS50966"/>
    </source>
</evidence>
<organism evidence="3 4">
    <name type="scientific">Blautia hansenii DSM 20583</name>
    <dbReference type="NCBI Taxonomy" id="537007"/>
    <lineage>
        <taxon>Bacteria</taxon>
        <taxon>Bacillati</taxon>
        <taxon>Bacillota</taxon>
        <taxon>Clostridia</taxon>
        <taxon>Lachnospirales</taxon>
        <taxon>Lachnospiraceae</taxon>
        <taxon>Blautia</taxon>
    </lineage>
</organism>
<protein>
    <submittedName>
        <fullName evidence="3">SWIM zinc finger domain protein</fullName>
    </submittedName>
</protein>
<dbReference type="Proteomes" id="UP000003755">
    <property type="component" value="Unassembled WGS sequence"/>
</dbReference>
<dbReference type="KEGG" id="bhan:CGC63_01880"/>
<accession>C9L5D6</accession>
<dbReference type="AlphaFoldDB" id="C9L5D6"/>
<dbReference type="GO" id="GO:0008270">
    <property type="term" value="F:zinc ion binding"/>
    <property type="evidence" value="ECO:0007669"/>
    <property type="project" value="UniProtKB-KW"/>
</dbReference>
<comment type="caution">
    <text evidence="3">The sequence shown here is derived from an EMBL/GenBank/DDBJ whole genome shotgun (WGS) entry which is preliminary data.</text>
</comment>
<dbReference type="InterPro" id="IPR007527">
    <property type="entry name" value="Znf_SWIM"/>
</dbReference>
<dbReference type="Pfam" id="PF04434">
    <property type="entry name" value="SWIM"/>
    <property type="match status" value="1"/>
</dbReference>
<name>C9L5D6_BLAHA</name>
<keyword evidence="1" id="KW-0479">Metal-binding</keyword>
<keyword evidence="4" id="KW-1185">Reference proteome</keyword>
<keyword evidence="1" id="KW-0863">Zinc-finger</keyword>
<evidence type="ECO:0000313" key="3">
    <source>
        <dbReference type="EMBL" id="EEX22368.1"/>
    </source>
</evidence>